<keyword evidence="1" id="KW-0812">Transmembrane</keyword>
<dbReference type="PATRIC" id="fig|1400520.3.peg.3311"/>
<dbReference type="Pfam" id="PF09515">
    <property type="entry name" value="Thia_YuaJ"/>
    <property type="match status" value="1"/>
</dbReference>
<feature type="transmembrane region" description="Helical" evidence="1">
    <location>
        <begin position="77"/>
        <end position="97"/>
    </location>
</feature>
<feature type="transmembrane region" description="Helical" evidence="1">
    <location>
        <begin position="109"/>
        <end position="137"/>
    </location>
</feature>
<feature type="transmembrane region" description="Helical" evidence="1">
    <location>
        <begin position="6"/>
        <end position="27"/>
    </location>
</feature>
<comment type="caution">
    <text evidence="2">The sequence shown here is derived from an EMBL/GenBank/DDBJ whole genome shotgun (WGS) entry which is preliminary data.</text>
</comment>
<dbReference type="eggNOG" id="COG3859">
    <property type="taxonomic scope" value="Bacteria"/>
</dbReference>
<evidence type="ECO:0000256" key="1">
    <source>
        <dbReference type="SAM" id="Phobius"/>
    </source>
</evidence>
<keyword evidence="1" id="KW-1133">Transmembrane helix</keyword>
<organism evidence="2 3">
    <name type="scientific">Lactiplantibacillus fabifermentans T30PCM01</name>
    <dbReference type="NCBI Taxonomy" id="1400520"/>
    <lineage>
        <taxon>Bacteria</taxon>
        <taxon>Bacillati</taxon>
        <taxon>Bacillota</taxon>
        <taxon>Bacilli</taxon>
        <taxon>Lactobacillales</taxon>
        <taxon>Lactobacillaceae</taxon>
        <taxon>Lactiplantibacillus</taxon>
    </lineage>
</organism>
<dbReference type="Proteomes" id="UP000019247">
    <property type="component" value="Unassembled WGS sequence"/>
</dbReference>
<dbReference type="Gene3D" id="1.10.1760.20">
    <property type="match status" value="1"/>
</dbReference>
<feature type="transmembrane region" description="Helical" evidence="1">
    <location>
        <begin position="149"/>
        <end position="171"/>
    </location>
</feature>
<evidence type="ECO:0000313" key="3">
    <source>
        <dbReference type="Proteomes" id="UP000019247"/>
    </source>
</evidence>
<keyword evidence="1" id="KW-0472">Membrane</keyword>
<dbReference type="AlphaFoldDB" id="W6T3V0"/>
<feature type="transmembrane region" description="Helical" evidence="1">
    <location>
        <begin position="48"/>
        <end position="71"/>
    </location>
</feature>
<evidence type="ECO:0000313" key="2">
    <source>
        <dbReference type="EMBL" id="ETY72547.1"/>
    </source>
</evidence>
<dbReference type="HOGENOM" id="CLU_090959_2_1_9"/>
<gene>
    <name evidence="2" type="ORF">LFAB_16840</name>
</gene>
<dbReference type="GO" id="GO:0015234">
    <property type="term" value="F:thiamine transmembrane transporter activity"/>
    <property type="evidence" value="ECO:0007669"/>
    <property type="project" value="InterPro"/>
</dbReference>
<dbReference type="STRING" id="1400520.LFAB_16840"/>
<dbReference type="InterPro" id="IPR012651">
    <property type="entry name" value="Thia_Transptr_ThiT"/>
</dbReference>
<dbReference type="OrthoDB" id="9795813at2"/>
<sequence length="181" mass="19569">MRLRVVTEVAIFSALAIVLSYIIIFRAPQGGDISLVMVPIIFIALRRGVAAGVISGCITGAVTFMFGGFFVSPLQVICDYVLAFGAIGLAGLFAKRYQAAVFAKHGSQLYLWLAGLVAGAASLFFHTLAGIVFYTSYAPKGQPVWLYSLIYNSIYMVPDTILAVVCLMVIMHRLNGRHLPS</sequence>
<name>W6T3V0_9LACO</name>
<dbReference type="GO" id="GO:0005886">
    <property type="term" value="C:plasma membrane"/>
    <property type="evidence" value="ECO:0007669"/>
    <property type="project" value="InterPro"/>
</dbReference>
<dbReference type="NCBIfam" id="TIGR02357">
    <property type="entry name" value="ECF_ThiT_YuaJ"/>
    <property type="match status" value="1"/>
</dbReference>
<accession>W6T3V0</accession>
<reference evidence="2 3" key="1">
    <citation type="journal article" date="2014" name="Genome Announc.">
        <title>Genome Sequence of Lactobacillus fabifermentans Strain T30PCM01, Isolated from Fermenting Grape Marc.</title>
        <authorList>
            <person name="Treu L."/>
            <person name="Vendramin V."/>
            <person name="Bovo B."/>
            <person name="Giacomini A."/>
            <person name="Corich V."/>
            <person name="Campanaro S."/>
        </authorList>
    </citation>
    <scope>NUCLEOTIDE SEQUENCE [LARGE SCALE GENOMIC DNA]</scope>
    <source>
        <strain evidence="2 3">T30PCM01</strain>
    </source>
</reference>
<dbReference type="RefSeq" id="WP_033614898.1">
    <property type="nucleotide sequence ID" value="NZ_KK036540.1"/>
</dbReference>
<proteinExistence type="predicted"/>
<dbReference type="EMBL" id="AWWK01000094">
    <property type="protein sequence ID" value="ETY72547.1"/>
    <property type="molecule type" value="Genomic_DNA"/>
</dbReference>
<protein>
    <submittedName>
        <fullName evidence="2">Thiamine transporter ThiT</fullName>
    </submittedName>
</protein>